<feature type="domain" description="Lipocalin-like" evidence="1">
    <location>
        <begin position="11"/>
        <end position="148"/>
    </location>
</feature>
<organism evidence="2 3">
    <name type="scientific">Actinacidiphila glaucinigra</name>
    <dbReference type="NCBI Taxonomy" id="235986"/>
    <lineage>
        <taxon>Bacteria</taxon>
        <taxon>Bacillati</taxon>
        <taxon>Actinomycetota</taxon>
        <taxon>Actinomycetes</taxon>
        <taxon>Kitasatosporales</taxon>
        <taxon>Streptomycetaceae</taxon>
        <taxon>Actinacidiphila</taxon>
    </lineage>
</organism>
<dbReference type="EMBL" id="FZOF01000010">
    <property type="protein sequence ID" value="SNS90937.1"/>
    <property type="molecule type" value="Genomic_DNA"/>
</dbReference>
<evidence type="ECO:0000313" key="2">
    <source>
        <dbReference type="EMBL" id="SNS90937.1"/>
    </source>
</evidence>
<dbReference type="Pfam" id="PF13924">
    <property type="entry name" value="Lipocalin_5"/>
    <property type="match status" value="1"/>
</dbReference>
<accession>A0A239IBJ5</accession>
<sequence>MAPDELREALIGAWRLVSYAATDVATGEVVEPFGPRPRGLITYGPDGHMSAQIMRAGRPDFRHGRLEEGLPGELAAAAAGYLAYAGTFEVPAEDTVVHRVELSLFPNWVGGAQTRIAALDGRRLRLSLPGAARIWGALRTGVLTWERAGR</sequence>
<evidence type="ECO:0000313" key="3">
    <source>
        <dbReference type="Proteomes" id="UP000198280"/>
    </source>
</evidence>
<evidence type="ECO:0000259" key="1">
    <source>
        <dbReference type="Pfam" id="PF13924"/>
    </source>
</evidence>
<dbReference type="AlphaFoldDB" id="A0A239IBJ5"/>
<dbReference type="InterPro" id="IPR024311">
    <property type="entry name" value="Lipocalin-like"/>
</dbReference>
<dbReference type="RefSeq" id="WP_179279900.1">
    <property type="nucleotide sequence ID" value="NZ_FZOF01000010.1"/>
</dbReference>
<gene>
    <name evidence="2" type="ORF">SAMN05216252_11085</name>
</gene>
<name>A0A239IBJ5_9ACTN</name>
<proteinExistence type="predicted"/>
<keyword evidence="3" id="KW-1185">Reference proteome</keyword>
<reference evidence="2 3" key="1">
    <citation type="submission" date="2017-06" db="EMBL/GenBank/DDBJ databases">
        <authorList>
            <person name="Kim H.J."/>
            <person name="Triplett B.A."/>
        </authorList>
    </citation>
    <scope>NUCLEOTIDE SEQUENCE [LARGE SCALE GENOMIC DNA]</scope>
    <source>
        <strain evidence="2 3">CGMCC 4.1858</strain>
    </source>
</reference>
<protein>
    <submittedName>
        <fullName evidence="2">Lipocalin-like domain-containing protein</fullName>
    </submittedName>
</protein>
<dbReference type="Proteomes" id="UP000198280">
    <property type="component" value="Unassembled WGS sequence"/>
</dbReference>